<evidence type="ECO:0000313" key="1">
    <source>
        <dbReference type="EMBL" id="THU39397.1"/>
    </source>
</evidence>
<comment type="caution">
    <text evidence="1">The sequence shown here is derived from an EMBL/GenBank/DDBJ whole genome shotgun (WGS) entry which is preliminary data.</text>
</comment>
<dbReference type="RefSeq" id="WP_136577529.1">
    <property type="nucleotide sequence ID" value="NZ_STFF01000003.1"/>
</dbReference>
<proteinExistence type="predicted"/>
<gene>
    <name evidence="1" type="ORF">FAM09_12890</name>
</gene>
<protein>
    <recommendedName>
        <fullName evidence="3">Trimeric autotransporter adhesin YadA-like head domain-containing protein</fullName>
    </recommendedName>
</protein>
<accession>A0A4S8HUX6</accession>
<dbReference type="EMBL" id="STFF01000003">
    <property type="protein sequence ID" value="THU39397.1"/>
    <property type="molecule type" value="Genomic_DNA"/>
</dbReference>
<name>A0A4S8HUX6_9BACT</name>
<sequence length="576" mass="60114">MRKFLIIVILLCIEKSLHAQQPFIYSIKADSVKITNTCDTAELIIENHTQNVPGFLYNKGRGRTEFRRAVKLNDSTLVLGDDTIIIQGNIIADNGLSIDGKSVQLGQSVGAINDPAALKSNREIPMEGFDVRFKNINDTGCLKLYTSPTKTVTSPIIQFLDGYGTELGRISFFDTANNANMMIGRKAGSAQIAGAIRNTFIGFEAGKSVTSGSRNTAVGHRALTLATTGSGNVAVGGFTLESLTTGSNNFAFGYTSATSLTTGSNNICIGGSQVVTSALQKLKTGNNNLAIGIGALAEAGVTTSNFSDNIGIGFKCFYSNTLGNRNIGIGDSLCTNSLVGADNVLLGSKSISNGSQVGNANVIMGAGLISSGGAIGNNNIILGANFTTTSSVTNTVIIGQGITNNQSNIVRLGKSDQNVIIGATSNQTDNGNRVQILGTAFISDTLKMPNIVAQTDTANCKPVVVDANGNVFKMAGWNLPQITRTPVNDAGYSALASDYLIAFTALTAARTVTLPAASSMTNRIMIIKDESGAATTYNITINVTAGGTIDGASSKTISVNYGSIEVYSNGSQWFTK</sequence>
<keyword evidence="2" id="KW-1185">Reference proteome</keyword>
<evidence type="ECO:0000313" key="2">
    <source>
        <dbReference type="Proteomes" id="UP000306918"/>
    </source>
</evidence>
<dbReference type="AlphaFoldDB" id="A0A4S8HUX6"/>
<reference evidence="1 2" key="1">
    <citation type="submission" date="2019-04" db="EMBL/GenBank/DDBJ databases">
        <title>Niastella caeni sp. nov., isolated from activated sludge.</title>
        <authorList>
            <person name="Sheng M."/>
        </authorList>
    </citation>
    <scope>NUCLEOTIDE SEQUENCE [LARGE SCALE GENOMIC DNA]</scope>
    <source>
        <strain evidence="1 2">HX-2-15</strain>
    </source>
</reference>
<dbReference type="Proteomes" id="UP000306918">
    <property type="component" value="Unassembled WGS sequence"/>
</dbReference>
<evidence type="ECO:0008006" key="3">
    <source>
        <dbReference type="Google" id="ProtNLM"/>
    </source>
</evidence>
<dbReference type="OrthoDB" id="677228at2"/>
<organism evidence="1 2">
    <name type="scientific">Niastella caeni</name>
    <dbReference type="NCBI Taxonomy" id="2569763"/>
    <lineage>
        <taxon>Bacteria</taxon>
        <taxon>Pseudomonadati</taxon>
        <taxon>Bacteroidota</taxon>
        <taxon>Chitinophagia</taxon>
        <taxon>Chitinophagales</taxon>
        <taxon>Chitinophagaceae</taxon>
        <taxon>Niastella</taxon>
    </lineage>
</organism>